<feature type="compositionally biased region" description="Basic residues" evidence="1">
    <location>
        <begin position="52"/>
        <end position="66"/>
    </location>
</feature>
<accession>Q8W332</accession>
<evidence type="ECO:0000313" key="2">
    <source>
        <dbReference type="EMBL" id="AAL58220.1"/>
    </source>
</evidence>
<sequence>MARWSEGEWERKGRGGAWVYMGDNVGRRGMTPAEEEKERKRKEEMGLAPCHFGKRRERGRRGRGRRSSASVPWRLASARSGGGRVDDDGDDYGGDLERSDDTGRRGRR</sequence>
<dbReference type="AlphaFoldDB" id="Q8W332"/>
<reference evidence="3" key="2">
    <citation type="journal article" date="2008" name="Nucleic Acids Res.">
        <title>The rice annotation project database (RAP-DB): 2008 update.</title>
        <authorList>
            <consortium name="The rice annotation project (RAP)"/>
        </authorList>
    </citation>
    <scope>GENOME REANNOTATION</scope>
    <source>
        <strain evidence="3">cv. Nipponbare</strain>
    </source>
</reference>
<feature type="compositionally biased region" description="Basic and acidic residues" evidence="1">
    <location>
        <begin position="95"/>
        <end position="108"/>
    </location>
</feature>
<dbReference type="Proteomes" id="UP000000763">
    <property type="component" value="Chromosome 3"/>
</dbReference>
<feature type="compositionally biased region" description="Basic and acidic residues" evidence="1">
    <location>
        <begin position="1"/>
        <end position="13"/>
    </location>
</feature>
<evidence type="ECO:0000313" key="3">
    <source>
        <dbReference type="Proteomes" id="UP000000763"/>
    </source>
</evidence>
<gene>
    <name evidence="2" type="primary">OSJNBa0014G15.15</name>
</gene>
<dbReference type="EMBL" id="AC090882">
    <property type="protein sequence ID" value="AAL58220.1"/>
    <property type="molecule type" value="Genomic_DNA"/>
</dbReference>
<reference evidence="3" key="1">
    <citation type="journal article" date="2005" name="Nature">
        <title>The map-based sequence of the rice genome.</title>
        <authorList>
            <consortium name="International rice genome sequencing project (IRGSP)"/>
            <person name="Matsumoto T."/>
            <person name="Wu J."/>
            <person name="Kanamori H."/>
            <person name="Katayose Y."/>
            <person name="Fujisawa M."/>
            <person name="Namiki N."/>
            <person name="Mizuno H."/>
            <person name="Yamamoto K."/>
            <person name="Antonio B.A."/>
            <person name="Baba T."/>
            <person name="Sakata K."/>
            <person name="Nagamura Y."/>
            <person name="Aoki H."/>
            <person name="Arikawa K."/>
            <person name="Arita K."/>
            <person name="Bito T."/>
            <person name="Chiden Y."/>
            <person name="Fujitsuka N."/>
            <person name="Fukunaka R."/>
            <person name="Hamada M."/>
            <person name="Harada C."/>
            <person name="Hayashi A."/>
            <person name="Hijishita S."/>
            <person name="Honda M."/>
            <person name="Hosokawa S."/>
            <person name="Ichikawa Y."/>
            <person name="Idonuma A."/>
            <person name="Iijima M."/>
            <person name="Ikeda M."/>
            <person name="Ikeno M."/>
            <person name="Ito K."/>
            <person name="Ito S."/>
            <person name="Ito T."/>
            <person name="Ito Y."/>
            <person name="Ito Y."/>
            <person name="Iwabuchi A."/>
            <person name="Kamiya K."/>
            <person name="Karasawa W."/>
            <person name="Kurita K."/>
            <person name="Katagiri S."/>
            <person name="Kikuta A."/>
            <person name="Kobayashi H."/>
            <person name="Kobayashi N."/>
            <person name="Machita K."/>
            <person name="Maehara T."/>
            <person name="Masukawa M."/>
            <person name="Mizubayashi T."/>
            <person name="Mukai Y."/>
            <person name="Nagasaki H."/>
            <person name="Nagata Y."/>
            <person name="Naito S."/>
            <person name="Nakashima M."/>
            <person name="Nakama Y."/>
            <person name="Nakamichi Y."/>
            <person name="Nakamura M."/>
            <person name="Meguro A."/>
            <person name="Negishi M."/>
            <person name="Ohta I."/>
            <person name="Ohta T."/>
            <person name="Okamoto M."/>
            <person name="Ono N."/>
            <person name="Saji S."/>
            <person name="Sakaguchi M."/>
            <person name="Sakai K."/>
            <person name="Shibata M."/>
            <person name="Shimokawa T."/>
            <person name="Song J."/>
            <person name="Takazaki Y."/>
            <person name="Terasawa K."/>
            <person name="Tsugane M."/>
            <person name="Tsuji K."/>
            <person name="Ueda S."/>
            <person name="Waki K."/>
            <person name="Yamagata H."/>
            <person name="Yamamoto M."/>
            <person name="Yamamoto S."/>
            <person name="Yamane H."/>
            <person name="Yoshiki S."/>
            <person name="Yoshihara R."/>
            <person name="Yukawa K."/>
            <person name="Zhong H."/>
            <person name="Yano M."/>
            <person name="Yuan Q."/>
            <person name="Ouyang S."/>
            <person name="Liu J."/>
            <person name="Jones K.M."/>
            <person name="Gansberger K."/>
            <person name="Moffat K."/>
            <person name="Hill J."/>
            <person name="Bera J."/>
            <person name="Fadrosh D."/>
            <person name="Jin S."/>
            <person name="Johri S."/>
            <person name="Kim M."/>
            <person name="Overton L."/>
            <person name="Reardon M."/>
            <person name="Tsitrin T."/>
            <person name="Vuong H."/>
            <person name="Weaver B."/>
            <person name="Ciecko A."/>
            <person name="Tallon L."/>
            <person name="Jackson J."/>
            <person name="Pai G."/>
            <person name="Aken S.V."/>
            <person name="Utterback T."/>
            <person name="Reidmuller S."/>
            <person name="Feldblyum T."/>
            <person name="Hsiao J."/>
            <person name="Zismann V."/>
            <person name="Iobst S."/>
            <person name="de Vazeille A.R."/>
            <person name="Buell C.R."/>
            <person name="Ying K."/>
            <person name="Li Y."/>
            <person name="Lu T."/>
            <person name="Huang Y."/>
            <person name="Zhao Q."/>
            <person name="Feng Q."/>
            <person name="Zhang L."/>
            <person name="Zhu J."/>
            <person name="Weng Q."/>
            <person name="Mu J."/>
            <person name="Lu Y."/>
            <person name="Fan D."/>
            <person name="Liu Y."/>
            <person name="Guan J."/>
            <person name="Zhang Y."/>
            <person name="Yu S."/>
            <person name="Liu X."/>
            <person name="Zhang Y."/>
            <person name="Hong G."/>
            <person name="Han B."/>
            <person name="Choisne N."/>
            <person name="Demange N."/>
            <person name="Orjeda G."/>
            <person name="Samain S."/>
            <person name="Cattolico L."/>
            <person name="Pelletier E."/>
            <person name="Couloux A."/>
            <person name="Segurens B."/>
            <person name="Wincker P."/>
            <person name="D'Hont A."/>
            <person name="Scarpelli C."/>
            <person name="Weissenbach J."/>
            <person name="Salanoubat M."/>
            <person name="Quetier F."/>
            <person name="Yu Y."/>
            <person name="Kim H.R."/>
            <person name="Rambo T."/>
            <person name="Currie J."/>
            <person name="Collura K."/>
            <person name="Luo M."/>
            <person name="Yang T."/>
            <person name="Ammiraju J.S.S."/>
            <person name="Engler F."/>
            <person name="Soderlund C."/>
            <person name="Wing R.A."/>
            <person name="Palmer L.E."/>
            <person name="de la Bastide M."/>
            <person name="Spiegel L."/>
            <person name="Nascimento L."/>
            <person name="Zutavern T."/>
            <person name="O'Shaughnessy A."/>
            <person name="Dike S."/>
            <person name="Dedhia N."/>
            <person name="Preston R."/>
            <person name="Balija V."/>
            <person name="McCombie W.R."/>
            <person name="Chow T."/>
            <person name="Chen H."/>
            <person name="Chung M."/>
            <person name="Chen C."/>
            <person name="Shaw J."/>
            <person name="Wu H."/>
            <person name="Hsiao K."/>
            <person name="Chao Y."/>
            <person name="Chu M."/>
            <person name="Cheng C."/>
            <person name="Hour A."/>
            <person name="Lee P."/>
            <person name="Lin S."/>
            <person name="Lin Y."/>
            <person name="Liou J."/>
            <person name="Liu S."/>
            <person name="Hsing Y."/>
            <person name="Raghuvanshi S."/>
            <person name="Mohanty A."/>
            <person name="Bharti A.K."/>
            <person name="Gaur A."/>
            <person name="Gupta V."/>
            <person name="Kumar D."/>
            <person name="Ravi V."/>
            <person name="Vij S."/>
            <person name="Kapur A."/>
            <person name="Khurana P."/>
            <person name="Khurana P."/>
            <person name="Khurana J.P."/>
            <person name="Tyagi A.K."/>
            <person name="Gaikwad K."/>
            <person name="Singh A."/>
            <person name="Dalal V."/>
            <person name="Srivastava S."/>
            <person name="Dixit A."/>
            <person name="Pal A.K."/>
            <person name="Ghazi I.A."/>
            <person name="Yadav M."/>
            <person name="Pandit A."/>
            <person name="Bhargava A."/>
            <person name="Sureshbabu K."/>
            <person name="Batra K."/>
            <person name="Sharma T.R."/>
            <person name="Mohapatra T."/>
            <person name="Singh N.K."/>
            <person name="Messing J."/>
            <person name="Nelson A.B."/>
            <person name="Fuks G."/>
            <person name="Kavchok S."/>
            <person name="Keizer G."/>
            <person name="Linton E."/>
            <person name="Llaca V."/>
            <person name="Song R."/>
            <person name="Tanyolac B."/>
            <person name="Young S."/>
            <person name="Ho-Il K."/>
            <person name="Hahn J.H."/>
            <person name="Sangsakoo G."/>
            <person name="Vanavichit A."/>
            <person name="de Mattos Luiz.A.T."/>
            <person name="Zimmer P.D."/>
            <person name="Malone G."/>
            <person name="Dellagostin O."/>
            <person name="de Oliveira A.C."/>
            <person name="Bevan M."/>
            <person name="Bancroft I."/>
            <person name="Minx P."/>
            <person name="Cordum H."/>
            <person name="Wilson R."/>
            <person name="Cheng Z."/>
            <person name="Jin W."/>
            <person name="Jiang J."/>
            <person name="Leong S.A."/>
            <person name="Iwama H."/>
            <person name="Gojobori T."/>
            <person name="Itoh T."/>
            <person name="Niimura Y."/>
            <person name="Fujii Y."/>
            <person name="Habara T."/>
            <person name="Sakai H."/>
            <person name="Sato Y."/>
            <person name="Wilson G."/>
            <person name="Kumar K."/>
            <person name="McCouch S."/>
            <person name="Juretic N."/>
            <person name="Hoen D."/>
            <person name="Wright S."/>
            <person name="Bruskiewich R."/>
            <person name="Bureau T."/>
            <person name="Miyao A."/>
            <person name="Hirochika H."/>
            <person name="Nishikawa T."/>
            <person name="Kadowaki K."/>
            <person name="Sugiura M."/>
            <person name="Burr B."/>
            <person name="Sasaki T."/>
        </authorList>
    </citation>
    <scope>NUCLEOTIDE SEQUENCE [LARGE SCALE GENOMIC DNA]</scope>
    <source>
        <strain evidence="3">cv. Nipponbare</strain>
    </source>
</reference>
<organism evidence="2 3">
    <name type="scientific">Oryza sativa subsp. japonica</name>
    <name type="common">Rice</name>
    <dbReference type="NCBI Taxonomy" id="39947"/>
    <lineage>
        <taxon>Eukaryota</taxon>
        <taxon>Viridiplantae</taxon>
        <taxon>Streptophyta</taxon>
        <taxon>Embryophyta</taxon>
        <taxon>Tracheophyta</taxon>
        <taxon>Spermatophyta</taxon>
        <taxon>Magnoliopsida</taxon>
        <taxon>Liliopsida</taxon>
        <taxon>Poales</taxon>
        <taxon>Poaceae</taxon>
        <taxon>BOP clade</taxon>
        <taxon>Oryzoideae</taxon>
        <taxon>Oryzeae</taxon>
        <taxon>Oryzinae</taxon>
        <taxon>Oryza</taxon>
        <taxon>Oryza sativa</taxon>
    </lineage>
</organism>
<feature type="compositionally biased region" description="Basic and acidic residues" evidence="1">
    <location>
        <begin position="34"/>
        <end position="45"/>
    </location>
</feature>
<evidence type="ECO:0000256" key="1">
    <source>
        <dbReference type="SAM" id="MobiDB-lite"/>
    </source>
</evidence>
<proteinExistence type="predicted"/>
<protein>
    <submittedName>
        <fullName evidence="2">Uncharacterized protein</fullName>
    </submittedName>
</protein>
<feature type="region of interest" description="Disordered" evidence="1">
    <location>
        <begin position="1"/>
        <end position="108"/>
    </location>
</feature>
<name>Q8W332_ORYSJ</name>